<reference evidence="5" key="1">
    <citation type="submission" date="2025-08" db="UniProtKB">
        <authorList>
            <consortium name="RefSeq"/>
        </authorList>
    </citation>
    <scope>IDENTIFICATION</scope>
</reference>
<keyword evidence="4" id="KW-1185">Reference proteome</keyword>
<comment type="similarity">
    <text evidence="1">Belongs to the themis family.</text>
</comment>
<dbReference type="PANTHER" id="PTHR15215">
    <property type="entry name" value="CABIT DOMAIN-CONTAINING PROTEIN"/>
    <property type="match status" value="1"/>
</dbReference>
<dbReference type="RefSeq" id="XP_033810397.1">
    <property type="nucleotide sequence ID" value="XM_033954506.1"/>
</dbReference>
<feature type="domain" description="CABIT" evidence="3">
    <location>
        <begin position="32"/>
        <end position="250"/>
    </location>
</feature>
<dbReference type="FunCoup" id="A0A6P8RXL3">
    <property type="interactions" value="56"/>
</dbReference>
<name>A0A6P8RXL3_GEOSA</name>
<dbReference type="GO" id="GO:0050852">
    <property type="term" value="P:T cell receptor signaling pathway"/>
    <property type="evidence" value="ECO:0007669"/>
    <property type="project" value="TreeGrafter"/>
</dbReference>
<feature type="region of interest" description="Disordered" evidence="2">
    <location>
        <begin position="535"/>
        <end position="635"/>
    </location>
</feature>
<sequence length="653" mass="74248">MGDVGIGVGAMLESEEAFTFQEYISSLDLSSLPRILQICSGVYFQGSIYEISGSECCLSTGDLIKVIGVELKKVVCSEERGLLWDLSPDFKGLFKPIHEYPTLEELIRDVFPGRERPPFHFASTVDFMVKEQIIMRHQPVSFLSEVESKGCRYARCRVYEAAAQMCLQIPLSCHGDFYLCEVEQEYTLSQLLQSKALLSHRFTCSTIPGHSVFLSPVYEVQALMQMRRNAVKIPSSLEVDVIDVTSRAQQVSFITPLTLPEILAHEEAFPITAELLEVPEYQTVFKAHWPRSLKKGQKIHIHSRASAWRVLASTTKGNKAVRYFLISGGYRGMLKRRLREFSTAYDLLTSLNSGENLQVVVTKDFECYEDCFPSLSVGDRLKVLYHTTVRTPQETDVIVCNLCCEGQMKQIMLPLYVEGRFVEEVTDTAKYTMSEVIQKLKLPCEVKVAMKDPTLDTDILSSFASLKLEELIDDPFLVISFMEQPRLCFELPVKWFDILLFFTEDSVRELKEPVNQSVVEELTDSFYYQLRKLLPCSGPPPPRPPKRATFGSNDTTKENTTERKQSMAMPMLPPPKHEPDRQCSAPPLPAPRKQGIQLCTSSKPNEHSPTKPKRKMASTSTKEEEEEDDDHDYERIEDTVQDLSQKIQKVLLH</sequence>
<dbReference type="GO" id="GO:0005737">
    <property type="term" value="C:cytoplasm"/>
    <property type="evidence" value="ECO:0007669"/>
    <property type="project" value="TreeGrafter"/>
</dbReference>
<dbReference type="Proteomes" id="UP000515159">
    <property type="component" value="Chromosome 8"/>
</dbReference>
<dbReference type="GO" id="GO:0005634">
    <property type="term" value="C:nucleus"/>
    <property type="evidence" value="ECO:0007669"/>
    <property type="project" value="TreeGrafter"/>
</dbReference>
<dbReference type="PANTHER" id="PTHR15215:SF2">
    <property type="entry name" value="PROTEIN THEMIS2"/>
    <property type="match status" value="1"/>
</dbReference>
<evidence type="ECO:0000313" key="4">
    <source>
        <dbReference type="Proteomes" id="UP000515159"/>
    </source>
</evidence>
<dbReference type="GeneID" id="117364838"/>
<proteinExistence type="inferred from homology"/>
<accession>A0A6P8RXL3</accession>
<gene>
    <name evidence="5" type="primary">THEMIS2</name>
</gene>
<feature type="compositionally biased region" description="Basic and acidic residues" evidence="2">
    <location>
        <begin position="555"/>
        <end position="565"/>
    </location>
</feature>
<dbReference type="Pfam" id="PF12736">
    <property type="entry name" value="CABIT"/>
    <property type="match status" value="2"/>
</dbReference>
<evidence type="ECO:0000256" key="1">
    <source>
        <dbReference type="ARBA" id="ARBA00006414"/>
    </source>
</evidence>
<protein>
    <submittedName>
        <fullName evidence="5">Protein THEMIS2</fullName>
    </submittedName>
</protein>
<evidence type="ECO:0000313" key="5">
    <source>
        <dbReference type="RefSeq" id="XP_033810397.1"/>
    </source>
</evidence>
<dbReference type="InterPro" id="IPR039671">
    <property type="entry name" value="THEMIS"/>
</dbReference>
<dbReference type="AlphaFoldDB" id="A0A6P8RXL3"/>
<dbReference type="OrthoDB" id="9030353at2759"/>
<evidence type="ECO:0000256" key="2">
    <source>
        <dbReference type="SAM" id="MobiDB-lite"/>
    </source>
</evidence>
<dbReference type="KEGG" id="gsh:117364838"/>
<organism evidence="4 5">
    <name type="scientific">Geotrypetes seraphini</name>
    <name type="common">Gaboon caecilian</name>
    <name type="synonym">Caecilia seraphini</name>
    <dbReference type="NCBI Taxonomy" id="260995"/>
    <lineage>
        <taxon>Eukaryota</taxon>
        <taxon>Metazoa</taxon>
        <taxon>Chordata</taxon>
        <taxon>Craniata</taxon>
        <taxon>Vertebrata</taxon>
        <taxon>Euteleostomi</taxon>
        <taxon>Amphibia</taxon>
        <taxon>Gymnophiona</taxon>
        <taxon>Geotrypetes</taxon>
    </lineage>
</organism>
<evidence type="ECO:0000259" key="3">
    <source>
        <dbReference type="Pfam" id="PF12736"/>
    </source>
</evidence>
<dbReference type="CTD" id="9473"/>
<feature type="domain" description="CABIT" evidence="3">
    <location>
        <begin position="269"/>
        <end position="481"/>
    </location>
</feature>
<dbReference type="InParanoid" id="A0A6P8RXL3"/>
<dbReference type="InterPro" id="IPR025946">
    <property type="entry name" value="CABIT_dom"/>
</dbReference>